<dbReference type="Pfam" id="PF01370">
    <property type="entry name" value="Epimerase"/>
    <property type="match status" value="1"/>
</dbReference>
<dbReference type="Gene3D" id="3.40.50.720">
    <property type="entry name" value="NAD(P)-binding Rossmann-like Domain"/>
    <property type="match status" value="1"/>
</dbReference>
<dbReference type="RefSeq" id="WP_097847053.1">
    <property type="nucleotide sequence ID" value="NZ_NUAS01000010.1"/>
</dbReference>
<dbReference type="AlphaFoldDB" id="A0A2B5HUR8"/>
<dbReference type="EMBL" id="NUDP01000013">
    <property type="protein sequence ID" value="PEM72290.1"/>
    <property type="molecule type" value="Genomic_DNA"/>
</dbReference>
<feature type="domain" description="NAD-dependent epimerase/dehydratase" evidence="2">
    <location>
        <begin position="3"/>
        <end position="233"/>
    </location>
</feature>
<dbReference type="SUPFAM" id="SSF51735">
    <property type="entry name" value="NAD(P)-binding Rossmann-fold domains"/>
    <property type="match status" value="1"/>
</dbReference>
<evidence type="ECO:0000313" key="4">
    <source>
        <dbReference type="Proteomes" id="UP000219775"/>
    </source>
</evidence>
<comment type="similarity">
    <text evidence="1">Belongs to the NAD(P)-dependent epimerase/dehydratase family.</text>
</comment>
<dbReference type="PANTHER" id="PTHR43000">
    <property type="entry name" value="DTDP-D-GLUCOSE 4,6-DEHYDRATASE-RELATED"/>
    <property type="match status" value="1"/>
</dbReference>
<gene>
    <name evidence="3" type="ORF">CN613_03605</name>
</gene>
<organism evidence="3 4">
    <name type="scientific">Bacillus pseudomycoides</name>
    <dbReference type="NCBI Taxonomy" id="64104"/>
    <lineage>
        <taxon>Bacteria</taxon>
        <taxon>Bacillati</taxon>
        <taxon>Bacillota</taxon>
        <taxon>Bacilli</taxon>
        <taxon>Bacillales</taxon>
        <taxon>Bacillaceae</taxon>
        <taxon>Bacillus</taxon>
        <taxon>Bacillus cereus group</taxon>
    </lineage>
</organism>
<proteinExistence type="inferred from homology"/>
<evidence type="ECO:0000256" key="1">
    <source>
        <dbReference type="ARBA" id="ARBA00007637"/>
    </source>
</evidence>
<dbReference type="Proteomes" id="UP000219775">
    <property type="component" value="Unassembled WGS sequence"/>
</dbReference>
<evidence type="ECO:0000259" key="2">
    <source>
        <dbReference type="Pfam" id="PF01370"/>
    </source>
</evidence>
<comment type="caution">
    <text evidence="3">The sequence shown here is derived from an EMBL/GenBank/DDBJ whole genome shotgun (WGS) entry which is preliminary data.</text>
</comment>
<dbReference type="InterPro" id="IPR001509">
    <property type="entry name" value="Epimerase_deHydtase"/>
</dbReference>
<accession>A0A2B5HUR8</accession>
<name>A0A2B5HUR8_9BACI</name>
<dbReference type="InterPro" id="IPR036291">
    <property type="entry name" value="NAD(P)-bd_dom_sf"/>
</dbReference>
<protein>
    <submittedName>
        <fullName evidence="3">UDP-glucose 4-epimerase</fullName>
    </submittedName>
</protein>
<reference evidence="3 4" key="1">
    <citation type="submission" date="2017-09" db="EMBL/GenBank/DDBJ databases">
        <title>Large-scale bioinformatics analysis of Bacillus genomes uncovers conserved roles of natural products in bacterial physiology.</title>
        <authorList>
            <consortium name="Agbiome Team Llc"/>
            <person name="Bleich R.M."/>
            <person name="Grubbs K.J."/>
            <person name="Santa Maria K.C."/>
            <person name="Allen S.E."/>
            <person name="Farag S."/>
            <person name="Shank E.A."/>
            <person name="Bowers A."/>
        </authorList>
    </citation>
    <scope>NUCLEOTIDE SEQUENCE [LARGE SCALE GENOMIC DNA]</scope>
    <source>
        <strain evidence="3 4">AFS009893</strain>
    </source>
</reference>
<sequence>MKVLVTGGAGFIGSHIVEFLLENNIDTVVVDNLVTGHKYNIPSKVAFYHFDIRDPNIDKIFMVEKPDFVIHQAAQVSVQESVKQPFYDCSENVMATVNILQACIKYNVKKFIYASTAAVYGNPQYLPIDENHDLNPVSFYGLSKLTSEAYIQLFAKLYGLKYTILRYSNVYGARQNTDGEAGVISIFMDRLFKNDSPIIYGDGNQTRDFIFVKDVAHANFLAFRNADNQICNISSNQQISVNELLDTICNLMKIEDKRIYKEERPGDVIHSYLSNDKAGKYLNWHPEFSLLQGLRETISFFHKE</sequence>
<evidence type="ECO:0000313" key="3">
    <source>
        <dbReference type="EMBL" id="PEM72290.1"/>
    </source>
</evidence>